<dbReference type="EMBL" id="CP036266">
    <property type="protein sequence ID" value="QDT23646.1"/>
    <property type="molecule type" value="Genomic_DNA"/>
</dbReference>
<evidence type="ECO:0000259" key="1">
    <source>
        <dbReference type="Pfam" id="PF25535"/>
    </source>
</evidence>
<dbReference type="AlphaFoldDB" id="A0A517PW97"/>
<evidence type="ECO:0000313" key="2">
    <source>
        <dbReference type="EMBL" id="QDT23646.1"/>
    </source>
</evidence>
<protein>
    <recommendedName>
        <fullName evidence="1">DUF7919 domain-containing protein</fullName>
    </recommendedName>
</protein>
<sequence length="155" mass="18002">MTYFEDLSVYTYSNQWTYKKMLNIGWLGRGIDFTSGVVEQKFIDRLWLFCLTPVPQTRGFYECHLCSNPAIGPLLFEYNSQKIKLGRSEIRVIGKNGIVYAAPNLIMHYVCDHLYQPPIEFIEAVLSSELPSSNRYYDILRGLGVQNWHPPLQDE</sequence>
<dbReference type="RefSeq" id="WP_145191349.1">
    <property type="nucleotide sequence ID" value="NZ_CP036266.1"/>
</dbReference>
<evidence type="ECO:0000313" key="3">
    <source>
        <dbReference type="Proteomes" id="UP000320421"/>
    </source>
</evidence>
<gene>
    <name evidence="2" type="ORF">HG66A1_54680</name>
</gene>
<proteinExistence type="predicted"/>
<dbReference type="Proteomes" id="UP000320421">
    <property type="component" value="Chromosome"/>
</dbReference>
<accession>A0A517PW97</accession>
<keyword evidence="3" id="KW-1185">Reference proteome</keyword>
<dbReference type="OrthoDB" id="9802764at2"/>
<dbReference type="Pfam" id="PF25535">
    <property type="entry name" value="DUF7919"/>
    <property type="match status" value="1"/>
</dbReference>
<name>A0A517PW97_9PLAN</name>
<feature type="domain" description="DUF7919" evidence="1">
    <location>
        <begin position="2"/>
        <end position="126"/>
    </location>
</feature>
<organism evidence="2 3">
    <name type="scientific">Gimesia chilikensis</name>
    <dbReference type="NCBI Taxonomy" id="2605989"/>
    <lineage>
        <taxon>Bacteria</taxon>
        <taxon>Pseudomonadati</taxon>
        <taxon>Planctomycetota</taxon>
        <taxon>Planctomycetia</taxon>
        <taxon>Planctomycetales</taxon>
        <taxon>Planctomycetaceae</taxon>
        <taxon>Gimesia</taxon>
    </lineage>
</organism>
<reference evidence="2 3" key="1">
    <citation type="submission" date="2019-02" db="EMBL/GenBank/DDBJ databases">
        <title>Deep-cultivation of Planctomycetes and their phenomic and genomic characterization uncovers novel biology.</title>
        <authorList>
            <person name="Wiegand S."/>
            <person name="Jogler M."/>
            <person name="Boedeker C."/>
            <person name="Pinto D."/>
            <person name="Vollmers J."/>
            <person name="Rivas-Marin E."/>
            <person name="Kohn T."/>
            <person name="Peeters S.H."/>
            <person name="Heuer A."/>
            <person name="Rast P."/>
            <person name="Oberbeckmann S."/>
            <person name="Bunk B."/>
            <person name="Jeske O."/>
            <person name="Meyerdierks A."/>
            <person name="Storesund J.E."/>
            <person name="Kallscheuer N."/>
            <person name="Luecker S."/>
            <person name="Lage O.M."/>
            <person name="Pohl T."/>
            <person name="Merkel B.J."/>
            <person name="Hornburger P."/>
            <person name="Mueller R.-W."/>
            <person name="Bruemmer F."/>
            <person name="Labrenz M."/>
            <person name="Spormann A.M."/>
            <person name="Op den Camp H."/>
            <person name="Overmann J."/>
            <person name="Amann R."/>
            <person name="Jetten M.S.M."/>
            <person name="Mascher T."/>
            <person name="Medema M.H."/>
            <person name="Devos D.P."/>
            <person name="Kaster A.-K."/>
            <person name="Ovreas L."/>
            <person name="Rohde M."/>
            <person name="Galperin M.Y."/>
            <person name="Jogler C."/>
        </authorList>
    </citation>
    <scope>NUCLEOTIDE SEQUENCE [LARGE SCALE GENOMIC DNA]</scope>
    <source>
        <strain evidence="2 3">HG66A1</strain>
    </source>
</reference>
<dbReference type="InterPro" id="IPR057679">
    <property type="entry name" value="DUF7919"/>
</dbReference>